<reference evidence="7" key="1">
    <citation type="submission" date="2022-07" db="EMBL/GenBank/DDBJ databases">
        <title>Ectorhizobium quercum gen.nov., sp. nov.</title>
        <authorList>
            <person name="Ma T."/>
            <person name="Li Y."/>
        </authorList>
    </citation>
    <scope>NUCLEOTIDE SEQUENCE</scope>
    <source>
        <strain evidence="7">BDR2-2</strain>
    </source>
</reference>
<feature type="transmembrane region" description="Helical" evidence="5">
    <location>
        <begin position="217"/>
        <end position="234"/>
    </location>
</feature>
<feature type="transmembrane region" description="Helical" evidence="5">
    <location>
        <begin position="363"/>
        <end position="384"/>
    </location>
</feature>
<keyword evidence="8" id="KW-1185">Reference proteome</keyword>
<evidence type="ECO:0000256" key="2">
    <source>
        <dbReference type="ARBA" id="ARBA00022692"/>
    </source>
</evidence>
<evidence type="ECO:0000256" key="1">
    <source>
        <dbReference type="ARBA" id="ARBA00004141"/>
    </source>
</evidence>
<feature type="transmembrane region" description="Helical" evidence="5">
    <location>
        <begin position="95"/>
        <end position="115"/>
    </location>
</feature>
<feature type="transmembrane region" description="Helical" evidence="5">
    <location>
        <begin position="391"/>
        <end position="412"/>
    </location>
</feature>
<evidence type="ECO:0000256" key="5">
    <source>
        <dbReference type="SAM" id="Phobius"/>
    </source>
</evidence>
<evidence type="ECO:0000313" key="8">
    <source>
        <dbReference type="Proteomes" id="UP001208771"/>
    </source>
</evidence>
<gene>
    <name evidence="7" type="ORF">NOF55_13525</name>
</gene>
<evidence type="ECO:0000256" key="3">
    <source>
        <dbReference type="ARBA" id="ARBA00022989"/>
    </source>
</evidence>
<keyword evidence="3 5" id="KW-1133">Transmembrane helix</keyword>
<dbReference type="Pfam" id="PF04932">
    <property type="entry name" value="Wzy_C"/>
    <property type="match status" value="1"/>
</dbReference>
<keyword evidence="2 5" id="KW-0812">Transmembrane</keyword>
<dbReference type="Proteomes" id="UP001208771">
    <property type="component" value="Unassembled WGS sequence"/>
</dbReference>
<feature type="transmembrane region" description="Helical" evidence="5">
    <location>
        <begin position="192"/>
        <end position="210"/>
    </location>
</feature>
<dbReference type="GO" id="GO:0016020">
    <property type="term" value="C:membrane"/>
    <property type="evidence" value="ECO:0007669"/>
    <property type="project" value="UniProtKB-SubCell"/>
</dbReference>
<dbReference type="EMBL" id="JANFPI010000004">
    <property type="protein sequence ID" value="MCX8998126.1"/>
    <property type="molecule type" value="Genomic_DNA"/>
</dbReference>
<evidence type="ECO:0000313" key="7">
    <source>
        <dbReference type="EMBL" id="MCX8998126.1"/>
    </source>
</evidence>
<feature type="transmembrane region" description="Helical" evidence="5">
    <location>
        <begin position="418"/>
        <end position="435"/>
    </location>
</feature>
<dbReference type="InterPro" id="IPR051533">
    <property type="entry name" value="WaaL-like"/>
</dbReference>
<dbReference type="PANTHER" id="PTHR37422:SF13">
    <property type="entry name" value="LIPOPOLYSACCHARIDE BIOSYNTHESIS PROTEIN PA4999-RELATED"/>
    <property type="match status" value="1"/>
</dbReference>
<feature type="transmembrane region" description="Helical" evidence="5">
    <location>
        <begin position="71"/>
        <end position="88"/>
    </location>
</feature>
<organism evidence="7 8">
    <name type="scientific">Ectorhizobium quercum</name>
    <dbReference type="NCBI Taxonomy" id="2965071"/>
    <lineage>
        <taxon>Bacteria</taxon>
        <taxon>Pseudomonadati</taxon>
        <taxon>Pseudomonadota</taxon>
        <taxon>Alphaproteobacteria</taxon>
        <taxon>Hyphomicrobiales</taxon>
        <taxon>Rhizobiaceae</taxon>
        <taxon>Ectorhizobium</taxon>
    </lineage>
</organism>
<feature type="transmembrane region" description="Helical" evidence="5">
    <location>
        <begin position="21"/>
        <end position="41"/>
    </location>
</feature>
<keyword evidence="7" id="KW-0436">Ligase</keyword>
<keyword evidence="4 5" id="KW-0472">Membrane</keyword>
<protein>
    <submittedName>
        <fullName evidence="7">O-antigen ligase family protein</fullName>
    </submittedName>
</protein>
<proteinExistence type="predicted"/>
<evidence type="ECO:0000259" key="6">
    <source>
        <dbReference type="Pfam" id="PF04932"/>
    </source>
</evidence>
<dbReference type="GO" id="GO:0016874">
    <property type="term" value="F:ligase activity"/>
    <property type="evidence" value="ECO:0007669"/>
    <property type="project" value="UniProtKB-KW"/>
</dbReference>
<dbReference type="InterPro" id="IPR007016">
    <property type="entry name" value="O-antigen_ligase-rel_domated"/>
</dbReference>
<comment type="caution">
    <text evidence="7">The sequence shown here is derived from an EMBL/GenBank/DDBJ whole genome shotgun (WGS) entry which is preliminary data.</text>
</comment>
<name>A0AAE3N0X5_9HYPH</name>
<comment type="subcellular location">
    <subcellularLocation>
        <location evidence="1">Membrane</location>
        <topology evidence="1">Multi-pass membrane protein</topology>
    </subcellularLocation>
</comment>
<evidence type="ECO:0000256" key="4">
    <source>
        <dbReference type="ARBA" id="ARBA00023136"/>
    </source>
</evidence>
<accession>A0AAE3N0X5</accession>
<dbReference type="AlphaFoldDB" id="A0AAE3N0X5"/>
<dbReference type="PANTHER" id="PTHR37422">
    <property type="entry name" value="TEICHURONIC ACID BIOSYNTHESIS PROTEIN TUAE"/>
    <property type="match status" value="1"/>
</dbReference>
<feature type="transmembrane region" description="Helical" evidence="5">
    <location>
        <begin position="154"/>
        <end position="172"/>
    </location>
</feature>
<feature type="transmembrane region" description="Helical" evidence="5">
    <location>
        <begin position="121"/>
        <end position="142"/>
    </location>
</feature>
<dbReference type="RefSeq" id="WP_306411913.1">
    <property type="nucleotide sequence ID" value="NZ_JANFPI010000004.1"/>
</dbReference>
<feature type="transmembrane region" description="Helical" evidence="5">
    <location>
        <begin position="265"/>
        <end position="284"/>
    </location>
</feature>
<sequence>MNTHNAGLRQFAPVGGERAGVRISYSSIVYGLFFFFMWYSYVNGWPYSGRSAAEFEDALSTSTKGDSARQAFFLLMFGLTILFTLANLKAILFRAFQPMLFVLFAWILLSCLWAIDPVTSFKRSVLAIIVAVITINMTAYLGPEKIMDILYKSLISLLIVNFLSVALVPNWAIHLSDEYDEGLIGAWKGIMIHKNVASGVSSVSAIIFFFKFYTRHRLHDLVLTVLAIVFLMGTSGKTSIGFLLPSIAFALAYRWMMLSNHKNKLLLTTLLSIVAVLMIGYGIFRDEIIEVFSNPQSFTGRVAIWNAIIAYGKDHFWLGSGYGSFWQIGEKSPIFWMNIQQMWLTGVAHSHNGFLEMWVTTGIIGLVLSLISGLVMPIIGLFYASREDANIASLYAGIWLFCLLTNLLETRFLTKDSVMWTIMLLSMTSLHIIGGRRRSGNRVYD</sequence>
<feature type="domain" description="O-antigen ligase-related" evidence="6">
    <location>
        <begin position="223"/>
        <end position="368"/>
    </location>
</feature>